<dbReference type="NCBIfam" id="TIGR03067">
    <property type="entry name" value="Planc_TIGR03067"/>
    <property type="match status" value="1"/>
</dbReference>
<evidence type="ECO:0000313" key="3">
    <source>
        <dbReference type="Proteomes" id="UP000316770"/>
    </source>
</evidence>
<organism evidence="2 3">
    <name type="scientific">Rosistilla oblonga</name>
    <dbReference type="NCBI Taxonomy" id="2527990"/>
    <lineage>
        <taxon>Bacteria</taxon>
        <taxon>Pseudomonadati</taxon>
        <taxon>Planctomycetota</taxon>
        <taxon>Planctomycetia</taxon>
        <taxon>Pirellulales</taxon>
        <taxon>Pirellulaceae</taxon>
        <taxon>Rosistilla</taxon>
    </lineage>
</organism>
<evidence type="ECO:0000256" key="1">
    <source>
        <dbReference type="SAM" id="SignalP"/>
    </source>
</evidence>
<evidence type="ECO:0000313" key="2">
    <source>
        <dbReference type="EMBL" id="QDV58437.1"/>
    </source>
</evidence>
<gene>
    <name evidence="2" type="ORF">Mal33_44600</name>
</gene>
<dbReference type="AlphaFoldDB" id="A0A518IZC2"/>
<evidence type="ECO:0008006" key="4">
    <source>
        <dbReference type="Google" id="ProtNLM"/>
    </source>
</evidence>
<dbReference type="RefSeq" id="WP_145288784.1">
    <property type="nucleotide sequence ID" value="NZ_CP036318.1"/>
</dbReference>
<feature type="signal peptide" evidence="1">
    <location>
        <begin position="1"/>
        <end position="24"/>
    </location>
</feature>
<dbReference type="EMBL" id="CP036318">
    <property type="protein sequence ID" value="QDV58437.1"/>
    <property type="molecule type" value="Genomic_DNA"/>
</dbReference>
<dbReference type="InterPro" id="IPR017504">
    <property type="entry name" value="CHP03067_Planctomycetes"/>
</dbReference>
<keyword evidence="1" id="KW-0732">Signal</keyword>
<accession>A0A518IZC2</accession>
<protein>
    <recommendedName>
        <fullName evidence="4">TIGR03067 domain-containing protein</fullName>
    </recommendedName>
</protein>
<feature type="chain" id="PRO_5022232031" description="TIGR03067 domain-containing protein" evidence="1">
    <location>
        <begin position="25"/>
        <end position="183"/>
    </location>
</feature>
<proteinExistence type="predicted"/>
<sequence precursor="true">MSTRFIARLTALTLLATCSPIALADDDKKDAKLNDSVMQRLQGRWEVVGGVNQGRELSEAELKGTYNTVATNTITTYDRNEHQRFRAVFSIDSAEDPIQINMTSVPQKSTVAKRDLKVPTEDIVAAGILKFEGVDKWTLCYALPGNDRPTKFESPEGSKVMLFHLVRRQGDPVPDGRSASKTK</sequence>
<keyword evidence="3" id="KW-1185">Reference proteome</keyword>
<reference evidence="2 3" key="1">
    <citation type="submission" date="2019-02" db="EMBL/GenBank/DDBJ databases">
        <title>Deep-cultivation of Planctomycetes and their phenomic and genomic characterization uncovers novel biology.</title>
        <authorList>
            <person name="Wiegand S."/>
            <person name="Jogler M."/>
            <person name="Boedeker C."/>
            <person name="Pinto D."/>
            <person name="Vollmers J."/>
            <person name="Rivas-Marin E."/>
            <person name="Kohn T."/>
            <person name="Peeters S.H."/>
            <person name="Heuer A."/>
            <person name="Rast P."/>
            <person name="Oberbeckmann S."/>
            <person name="Bunk B."/>
            <person name="Jeske O."/>
            <person name="Meyerdierks A."/>
            <person name="Storesund J.E."/>
            <person name="Kallscheuer N."/>
            <person name="Luecker S."/>
            <person name="Lage O.M."/>
            <person name="Pohl T."/>
            <person name="Merkel B.J."/>
            <person name="Hornburger P."/>
            <person name="Mueller R.-W."/>
            <person name="Bruemmer F."/>
            <person name="Labrenz M."/>
            <person name="Spormann A.M."/>
            <person name="Op den Camp H."/>
            <person name="Overmann J."/>
            <person name="Amann R."/>
            <person name="Jetten M.S.M."/>
            <person name="Mascher T."/>
            <person name="Medema M.H."/>
            <person name="Devos D.P."/>
            <person name="Kaster A.-K."/>
            <person name="Ovreas L."/>
            <person name="Rohde M."/>
            <person name="Galperin M.Y."/>
            <person name="Jogler C."/>
        </authorList>
    </citation>
    <scope>NUCLEOTIDE SEQUENCE [LARGE SCALE GENOMIC DNA]</scope>
    <source>
        <strain evidence="2 3">Mal33</strain>
    </source>
</reference>
<name>A0A518IZC2_9BACT</name>
<dbReference type="Proteomes" id="UP000316770">
    <property type="component" value="Chromosome"/>
</dbReference>